<reference evidence="3" key="1">
    <citation type="submission" date="2025-05" db="UniProtKB">
        <authorList>
            <consortium name="EnsemblMetazoa"/>
        </authorList>
    </citation>
    <scope>IDENTIFICATION</scope>
</reference>
<organism evidence="3 4">
    <name type="scientific">Diabrotica virgifera virgifera</name>
    <name type="common">western corn rootworm</name>
    <dbReference type="NCBI Taxonomy" id="50390"/>
    <lineage>
        <taxon>Eukaryota</taxon>
        <taxon>Metazoa</taxon>
        <taxon>Ecdysozoa</taxon>
        <taxon>Arthropoda</taxon>
        <taxon>Hexapoda</taxon>
        <taxon>Insecta</taxon>
        <taxon>Pterygota</taxon>
        <taxon>Neoptera</taxon>
        <taxon>Endopterygota</taxon>
        <taxon>Coleoptera</taxon>
        <taxon>Polyphaga</taxon>
        <taxon>Cucujiformia</taxon>
        <taxon>Chrysomeloidea</taxon>
        <taxon>Chrysomelidae</taxon>
        <taxon>Galerucinae</taxon>
        <taxon>Diabroticina</taxon>
        <taxon>Diabroticites</taxon>
        <taxon>Diabrotica</taxon>
    </lineage>
</organism>
<evidence type="ECO:0000313" key="3">
    <source>
        <dbReference type="EnsemblMetazoa" id="XP_050517464.1"/>
    </source>
</evidence>
<dbReference type="Proteomes" id="UP001652700">
    <property type="component" value="Unplaced"/>
</dbReference>
<dbReference type="EnsemblMetazoa" id="XM_050661507.1">
    <property type="protein sequence ID" value="XP_050517464.1"/>
    <property type="gene ID" value="LOC126892075"/>
</dbReference>
<feature type="chain" id="PRO_5047082922" description="MULE transposase domain-containing protein" evidence="1">
    <location>
        <begin position="25"/>
        <end position="306"/>
    </location>
</feature>
<sequence>MARVCQVPHQLVFILLQILVPSQHWFVDGTFSTAPPFFSQIYVIMAKRFGGVHPVAYALLPNKQGVTYRRMIELLKNIGPNLNPNKISCDFELAAINAFRDAFPNAQMLGCLFHLTKNLRKHLGECGLMGRYNNDADFALHARMITSLAFIPVHDLDNAIEELSHSLPPELEPLLQWFEDTYVGRPNRRGNGRRPAIFGPELWSVHNRVLSDTDRTNNHAEAAHRRLQIELSMNHPSIWKLIDGLKTVQRGRDMFFEQLVAGNEPPTKRSKYTLADVRIKNLVRDYENRNIIEFLRGISHNYEMNA</sequence>
<dbReference type="GeneID" id="126892075"/>
<dbReference type="Pfam" id="PF10551">
    <property type="entry name" value="MULE"/>
    <property type="match status" value="1"/>
</dbReference>
<evidence type="ECO:0000313" key="4">
    <source>
        <dbReference type="Proteomes" id="UP001652700"/>
    </source>
</evidence>
<name>A0ABM5L4U4_DIAVI</name>
<protein>
    <recommendedName>
        <fullName evidence="2">MULE transposase domain-containing protein</fullName>
    </recommendedName>
</protein>
<keyword evidence="4" id="KW-1185">Reference proteome</keyword>
<feature type="signal peptide" evidence="1">
    <location>
        <begin position="1"/>
        <end position="24"/>
    </location>
</feature>
<dbReference type="InterPro" id="IPR018289">
    <property type="entry name" value="MULE_transposase_dom"/>
</dbReference>
<evidence type="ECO:0000259" key="2">
    <source>
        <dbReference type="Pfam" id="PF10551"/>
    </source>
</evidence>
<dbReference type="PANTHER" id="PTHR47160">
    <property type="entry name" value="PUTATIVE-RELATED"/>
    <property type="match status" value="1"/>
</dbReference>
<dbReference type="PANTHER" id="PTHR47160:SF10">
    <property type="entry name" value="MULE TRANSPOSASE DOMAIN-CONTAINING PROTEIN"/>
    <property type="match status" value="1"/>
</dbReference>
<proteinExistence type="predicted"/>
<feature type="domain" description="MULE transposase" evidence="2">
    <location>
        <begin position="25"/>
        <end position="118"/>
    </location>
</feature>
<dbReference type="RefSeq" id="XP_050517464.1">
    <property type="nucleotide sequence ID" value="XM_050661507.1"/>
</dbReference>
<evidence type="ECO:0000256" key="1">
    <source>
        <dbReference type="SAM" id="SignalP"/>
    </source>
</evidence>
<keyword evidence="1" id="KW-0732">Signal</keyword>
<accession>A0ABM5L4U4</accession>